<dbReference type="AlphaFoldDB" id="A0A8G1ZLS6"/>
<evidence type="ECO:0000256" key="2">
    <source>
        <dbReference type="ARBA" id="ARBA00022598"/>
    </source>
</evidence>
<protein>
    <submittedName>
        <fullName evidence="5">ATP-dependent DNA ligase</fullName>
    </submittedName>
</protein>
<dbReference type="InterPro" id="IPR012340">
    <property type="entry name" value="NA-bd_OB-fold"/>
</dbReference>
<dbReference type="InterPro" id="IPR044117">
    <property type="entry name" value="OBF_LigC-like"/>
</dbReference>
<evidence type="ECO:0000313" key="5">
    <source>
        <dbReference type="EMBL" id="RZE15486.1"/>
    </source>
</evidence>
<dbReference type="CDD" id="cd07905">
    <property type="entry name" value="Adenylation_DNA_ligase_LigC"/>
    <property type="match status" value="1"/>
</dbReference>
<evidence type="ECO:0000259" key="4">
    <source>
        <dbReference type="PROSITE" id="PS50160"/>
    </source>
</evidence>
<dbReference type="CDD" id="cd07970">
    <property type="entry name" value="OBF_DNA_ligase_LigC"/>
    <property type="match status" value="1"/>
</dbReference>
<dbReference type="GO" id="GO:0006310">
    <property type="term" value="P:DNA recombination"/>
    <property type="evidence" value="ECO:0007669"/>
    <property type="project" value="InterPro"/>
</dbReference>
<dbReference type="Gene3D" id="2.40.50.140">
    <property type="entry name" value="Nucleic acid-binding proteins"/>
    <property type="match status" value="1"/>
</dbReference>
<dbReference type="PROSITE" id="PS50160">
    <property type="entry name" value="DNA_LIGASE_A3"/>
    <property type="match status" value="1"/>
</dbReference>
<evidence type="ECO:0000256" key="1">
    <source>
        <dbReference type="ARBA" id="ARBA00007572"/>
    </source>
</evidence>
<dbReference type="SUPFAM" id="SSF56091">
    <property type="entry name" value="DNA ligase/mRNA capping enzyme, catalytic domain"/>
    <property type="match status" value="1"/>
</dbReference>
<comment type="caution">
    <text evidence="5">The sequence shown here is derived from an EMBL/GenBank/DDBJ whole genome shotgun (WGS) entry which is preliminary data.</text>
</comment>
<dbReference type="PANTHER" id="PTHR45674:SF4">
    <property type="entry name" value="DNA LIGASE 1"/>
    <property type="match status" value="1"/>
</dbReference>
<dbReference type="Pfam" id="PF01068">
    <property type="entry name" value="DNA_ligase_A_M"/>
    <property type="match status" value="1"/>
</dbReference>
<gene>
    <name evidence="5" type="ORF">C0Q92_30815</name>
</gene>
<dbReference type="InterPro" id="IPR050191">
    <property type="entry name" value="ATP-dep_DNA_ligase"/>
</dbReference>
<dbReference type="GO" id="GO:0006281">
    <property type="term" value="P:DNA repair"/>
    <property type="evidence" value="ECO:0007669"/>
    <property type="project" value="InterPro"/>
</dbReference>
<evidence type="ECO:0000256" key="3">
    <source>
        <dbReference type="ARBA" id="ARBA00034003"/>
    </source>
</evidence>
<proteinExistence type="inferred from homology"/>
<dbReference type="GO" id="GO:0005524">
    <property type="term" value="F:ATP binding"/>
    <property type="evidence" value="ECO:0007669"/>
    <property type="project" value="InterPro"/>
</dbReference>
<keyword evidence="2 5" id="KW-0436">Ligase</keyword>
<organism evidence="5 6">
    <name type="scientific">Streptomyces albidoflavus</name>
    <dbReference type="NCBI Taxonomy" id="1886"/>
    <lineage>
        <taxon>Bacteria</taxon>
        <taxon>Bacillati</taxon>
        <taxon>Actinomycetota</taxon>
        <taxon>Actinomycetes</taxon>
        <taxon>Kitasatosporales</taxon>
        <taxon>Streptomycetaceae</taxon>
        <taxon>Streptomyces</taxon>
        <taxon>Streptomyces albidoflavus group</taxon>
    </lineage>
</organism>
<sequence length="318" mass="34276">MAAEARATLPPAGEPGSLVWQQKLDGYRVVVFVRAGRLYLQSRTGADLTGHFPELQEAAAAVGEDLVLDGELVVLRDGRLDFAALQQRARLTGYRARSAGRSSPAHVVLFDVLEADGRELLGRPYRERWDRLERLFAAGTLAGRWVLVGSTLDRGQALEWMDPAWGRVGVEGVVAKPAGAPYRPGRRGWIKVRSRQTTEGVVGAVTGPVAAPDTLLLGRRDAEGALRMVARTTPLSAAARREVGALLTAAGPEHPWSGVRFSAAWGSRAALRHTPVEPLLVAEVEADSSVSDEGRQRHPVTFVRLRDDMAPDAVPPVG</sequence>
<dbReference type="Gene3D" id="3.30.470.30">
    <property type="entry name" value="DNA ligase/mRNA capping enzyme"/>
    <property type="match status" value="1"/>
</dbReference>
<dbReference type="Gene3D" id="3.30.1490.70">
    <property type="match status" value="1"/>
</dbReference>
<dbReference type="GO" id="GO:0003910">
    <property type="term" value="F:DNA ligase (ATP) activity"/>
    <property type="evidence" value="ECO:0007669"/>
    <property type="project" value="UniProtKB-EC"/>
</dbReference>
<accession>A0A8G1ZLS6</accession>
<dbReference type="Proteomes" id="UP000292693">
    <property type="component" value="Unassembled WGS sequence"/>
</dbReference>
<reference evidence="5 6" key="1">
    <citation type="submission" date="2017-12" db="EMBL/GenBank/DDBJ databases">
        <title>Population genomics insights into the ecological differentiation and adaptive evolution in streptomycetes.</title>
        <authorList>
            <person name="Li Y."/>
            <person name="Huang Y."/>
        </authorList>
    </citation>
    <scope>NUCLEOTIDE SEQUENCE [LARGE SCALE GENOMIC DNA]</scope>
    <source>
        <strain evidence="5 6">NBRC 100770</strain>
    </source>
</reference>
<evidence type="ECO:0000313" key="6">
    <source>
        <dbReference type="Proteomes" id="UP000292693"/>
    </source>
</evidence>
<feature type="domain" description="ATP-dependent DNA ligase family profile" evidence="4">
    <location>
        <begin position="98"/>
        <end position="224"/>
    </location>
</feature>
<name>A0A8G1ZLS6_9ACTN</name>
<dbReference type="PANTHER" id="PTHR45674">
    <property type="entry name" value="DNA LIGASE 1/3 FAMILY MEMBER"/>
    <property type="match status" value="1"/>
</dbReference>
<dbReference type="InterPro" id="IPR044119">
    <property type="entry name" value="Adenylation_LigC-like"/>
</dbReference>
<comment type="catalytic activity">
    <reaction evidence="3">
        <text>ATP + (deoxyribonucleotide)n-3'-hydroxyl + 5'-phospho-(deoxyribonucleotide)m = (deoxyribonucleotide)n+m + AMP + diphosphate.</text>
        <dbReference type="EC" id="6.5.1.1"/>
    </reaction>
</comment>
<dbReference type="EMBL" id="PKLL01000033">
    <property type="protein sequence ID" value="RZE15486.1"/>
    <property type="molecule type" value="Genomic_DNA"/>
</dbReference>
<dbReference type="InterPro" id="IPR012310">
    <property type="entry name" value="DNA_ligase_ATP-dep_cent"/>
</dbReference>
<comment type="similarity">
    <text evidence="1">Belongs to the ATP-dependent DNA ligase family.</text>
</comment>